<dbReference type="PRINTS" id="PR00081">
    <property type="entry name" value="GDHRDH"/>
</dbReference>
<keyword evidence="2" id="KW-0521">NADP</keyword>
<proteinExistence type="inferred from homology"/>
<gene>
    <name evidence="6" type="ORF">B5807_02663</name>
</gene>
<dbReference type="Gene3D" id="3.40.50.720">
    <property type="entry name" value="NAD(P)-binding Rossmann-like Domain"/>
    <property type="match status" value="1"/>
</dbReference>
<evidence type="ECO:0000256" key="5">
    <source>
        <dbReference type="ARBA" id="ARBA00023098"/>
    </source>
</evidence>
<protein>
    <submittedName>
        <fullName evidence="6">Uncharacterized protein</fullName>
    </submittedName>
</protein>
<evidence type="ECO:0000313" key="6">
    <source>
        <dbReference type="EMBL" id="OSS52765.1"/>
    </source>
</evidence>
<keyword evidence="3" id="KW-0560">Oxidoreductase</keyword>
<dbReference type="PANTHER" id="PTHR43180:SF28">
    <property type="entry name" value="NAD(P)-BINDING ROSSMANN-FOLD SUPERFAMILY PROTEIN"/>
    <property type="match status" value="1"/>
</dbReference>
<dbReference type="InParanoid" id="A0A1Y2M9I4"/>
<dbReference type="InterPro" id="IPR036291">
    <property type="entry name" value="NAD(P)-bd_dom_sf"/>
</dbReference>
<organism evidence="6 7">
    <name type="scientific">Epicoccum nigrum</name>
    <name type="common">Soil fungus</name>
    <name type="synonym">Epicoccum purpurascens</name>
    <dbReference type="NCBI Taxonomy" id="105696"/>
    <lineage>
        <taxon>Eukaryota</taxon>
        <taxon>Fungi</taxon>
        <taxon>Dikarya</taxon>
        <taxon>Ascomycota</taxon>
        <taxon>Pezizomycotina</taxon>
        <taxon>Dothideomycetes</taxon>
        <taxon>Pleosporomycetidae</taxon>
        <taxon>Pleosporales</taxon>
        <taxon>Pleosporineae</taxon>
        <taxon>Didymellaceae</taxon>
        <taxon>Epicoccum</taxon>
    </lineage>
</organism>
<evidence type="ECO:0000256" key="4">
    <source>
        <dbReference type="ARBA" id="ARBA00023027"/>
    </source>
</evidence>
<dbReference type="CDD" id="cd05233">
    <property type="entry name" value="SDR_c"/>
    <property type="match status" value="1"/>
</dbReference>
<evidence type="ECO:0000256" key="1">
    <source>
        <dbReference type="ARBA" id="ARBA00006484"/>
    </source>
</evidence>
<dbReference type="Proteomes" id="UP000193240">
    <property type="component" value="Unassembled WGS sequence"/>
</dbReference>
<dbReference type="NCBIfam" id="NF005559">
    <property type="entry name" value="PRK07231.1"/>
    <property type="match status" value="1"/>
</dbReference>
<evidence type="ECO:0000256" key="3">
    <source>
        <dbReference type="ARBA" id="ARBA00023002"/>
    </source>
</evidence>
<dbReference type="AlphaFoldDB" id="A0A1Y2M9I4"/>
<dbReference type="InterPro" id="IPR002347">
    <property type="entry name" value="SDR_fam"/>
</dbReference>
<dbReference type="FunFam" id="3.40.50.720:FF:000084">
    <property type="entry name" value="Short-chain dehydrogenase reductase"/>
    <property type="match status" value="1"/>
</dbReference>
<dbReference type="OMA" id="MTLYPSQ"/>
<evidence type="ECO:0000313" key="7">
    <source>
        <dbReference type="Proteomes" id="UP000193240"/>
    </source>
</evidence>
<name>A0A1Y2M9I4_EPING</name>
<dbReference type="EMBL" id="KZ107839">
    <property type="protein sequence ID" value="OSS52765.1"/>
    <property type="molecule type" value="Genomic_DNA"/>
</dbReference>
<keyword evidence="4" id="KW-0520">NAD</keyword>
<sequence length="276" mass="28620">MPGRLENKIAIITGSSSGIGRAIALAFASHGATVIVSDLREQARVAGPSGDADSSQPSTVSAIENAGGKAVFVKCDTTQAKEVEALVKTAVEKYGRLDVMVNNAGIAIETGSAHGPRAVWDYEEDAFSKTLDVNVKGVFLGIKYASAAMKDQSPLPNGDRGSIINLSSVFGLNGGPGSIGYIASKHAVMGLTKAAAWDCAPHRVHVNALCPGYTRTAFTAPIWEDKAMEGKIEGMHPFKGLGEAEDIARVAVFLASEDAGWVTGVGLPVDGGYSAM</sequence>
<dbReference type="PANTHER" id="PTHR43180">
    <property type="entry name" value="3-OXOACYL-(ACYL-CARRIER-PROTEIN) REDUCTASE (AFU_ORTHOLOGUE AFUA_6G11210)"/>
    <property type="match status" value="1"/>
</dbReference>
<comment type="similarity">
    <text evidence="1">Belongs to the short-chain dehydrogenases/reductases (SDR) family.</text>
</comment>
<dbReference type="GO" id="GO:0006629">
    <property type="term" value="P:lipid metabolic process"/>
    <property type="evidence" value="ECO:0007669"/>
    <property type="project" value="UniProtKB-KW"/>
</dbReference>
<reference evidence="6 7" key="1">
    <citation type="journal article" date="2017" name="Genome Announc.">
        <title>Genome sequence of the saprophytic ascomycete Epicoccum nigrum ICMP 19927 strain isolated from New Zealand.</title>
        <authorList>
            <person name="Fokin M."/>
            <person name="Fleetwood D."/>
            <person name="Weir B.S."/>
            <person name="Villas-Boas S.G."/>
        </authorList>
    </citation>
    <scope>NUCLEOTIDE SEQUENCE [LARGE SCALE GENOMIC DNA]</scope>
    <source>
        <strain evidence="6 7">ICMP 19927</strain>
    </source>
</reference>
<accession>A0A1Y2M9I4</accession>
<dbReference type="GO" id="GO:0016491">
    <property type="term" value="F:oxidoreductase activity"/>
    <property type="evidence" value="ECO:0007669"/>
    <property type="project" value="UniProtKB-KW"/>
</dbReference>
<dbReference type="STRING" id="105696.A0A1Y2M9I4"/>
<evidence type="ECO:0000256" key="2">
    <source>
        <dbReference type="ARBA" id="ARBA00022857"/>
    </source>
</evidence>
<dbReference type="Pfam" id="PF13561">
    <property type="entry name" value="adh_short_C2"/>
    <property type="match status" value="1"/>
</dbReference>
<dbReference type="SUPFAM" id="SSF51735">
    <property type="entry name" value="NAD(P)-binding Rossmann-fold domains"/>
    <property type="match status" value="1"/>
</dbReference>
<keyword evidence="5" id="KW-0443">Lipid metabolism</keyword>
<dbReference type="PRINTS" id="PR00080">
    <property type="entry name" value="SDRFAMILY"/>
</dbReference>
<keyword evidence="7" id="KW-1185">Reference proteome</keyword>